<evidence type="ECO:0000259" key="3">
    <source>
        <dbReference type="Pfam" id="PF02698"/>
    </source>
</evidence>
<feature type="domain" description="DUF218" evidence="3">
    <location>
        <begin position="106"/>
        <end position="226"/>
    </location>
</feature>
<evidence type="ECO:0000313" key="5">
    <source>
        <dbReference type="Proteomes" id="UP000271272"/>
    </source>
</evidence>
<dbReference type="Gene3D" id="3.40.50.620">
    <property type="entry name" value="HUPs"/>
    <property type="match status" value="1"/>
</dbReference>
<feature type="compositionally biased region" description="Low complexity" evidence="1">
    <location>
        <begin position="79"/>
        <end position="89"/>
    </location>
</feature>
<feature type="region of interest" description="Disordered" evidence="1">
    <location>
        <begin position="298"/>
        <end position="317"/>
    </location>
</feature>
<dbReference type="InterPro" id="IPR014729">
    <property type="entry name" value="Rossmann-like_a/b/a_fold"/>
</dbReference>
<evidence type="ECO:0000313" key="4">
    <source>
        <dbReference type="EMBL" id="RRD29278.1"/>
    </source>
</evidence>
<keyword evidence="2" id="KW-0812">Transmembrane</keyword>
<feature type="region of interest" description="Disordered" evidence="1">
    <location>
        <begin position="1"/>
        <end position="40"/>
    </location>
</feature>
<dbReference type="Proteomes" id="UP000271272">
    <property type="component" value="Unassembled WGS sequence"/>
</dbReference>
<keyword evidence="5" id="KW-1185">Reference proteome</keyword>
<name>A0A3P1V644_9ACTO</name>
<comment type="caution">
    <text evidence="4">The sequence shown here is derived from an EMBL/GenBank/DDBJ whole genome shotgun (WGS) entry which is preliminary data.</text>
</comment>
<evidence type="ECO:0000256" key="1">
    <source>
        <dbReference type="SAM" id="MobiDB-lite"/>
    </source>
</evidence>
<feature type="compositionally biased region" description="Low complexity" evidence="1">
    <location>
        <begin position="299"/>
        <end position="309"/>
    </location>
</feature>
<organism evidence="4 5">
    <name type="scientific">Actinomyces bowdenii</name>
    <dbReference type="NCBI Taxonomy" id="131109"/>
    <lineage>
        <taxon>Bacteria</taxon>
        <taxon>Bacillati</taxon>
        <taxon>Actinomycetota</taxon>
        <taxon>Actinomycetes</taxon>
        <taxon>Actinomycetales</taxon>
        <taxon>Actinomycetaceae</taxon>
        <taxon>Actinomyces</taxon>
    </lineage>
</organism>
<accession>A0A3P1V644</accession>
<dbReference type="Pfam" id="PF02698">
    <property type="entry name" value="DUF218"/>
    <property type="match status" value="1"/>
</dbReference>
<keyword evidence="2" id="KW-0472">Membrane</keyword>
<keyword evidence="2" id="KW-1133">Transmembrane helix</keyword>
<dbReference type="OrthoDB" id="3259960at2"/>
<gene>
    <name evidence="4" type="ORF">EII10_07145</name>
</gene>
<reference evidence="4 5" key="1">
    <citation type="submission" date="2018-11" db="EMBL/GenBank/DDBJ databases">
        <title>Genomes From Bacteria Associated with the Canine Oral Cavity: a Test Case for Automated Genome-Based Taxonomic Assignment.</title>
        <authorList>
            <person name="Coil D.A."/>
            <person name="Jospin G."/>
            <person name="Darling A.E."/>
            <person name="Wallis C."/>
            <person name="Davis I.J."/>
            <person name="Harris S."/>
            <person name="Eisen J.A."/>
            <person name="Holcombe L.J."/>
            <person name="O'Flynn C."/>
        </authorList>
    </citation>
    <scope>NUCLEOTIDE SEQUENCE [LARGE SCALE GENOMIC DNA]</scope>
    <source>
        <strain evidence="4 5">OH5050</strain>
    </source>
</reference>
<protein>
    <submittedName>
        <fullName evidence="4">YdcF family protein</fullName>
    </submittedName>
</protein>
<dbReference type="AlphaFoldDB" id="A0A3P1V644"/>
<dbReference type="InterPro" id="IPR003848">
    <property type="entry name" value="DUF218"/>
</dbReference>
<feature type="region of interest" description="Disordered" evidence="1">
    <location>
        <begin position="77"/>
        <end position="99"/>
    </location>
</feature>
<dbReference type="CDD" id="cd06259">
    <property type="entry name" value="YdcF-like"/>
    <property type="match status" value="1"/>
</dbReference>
<feature type="transmembrane region" description="Helical" evidence="2">
    <location>
        <begin position="46"/>
        <end position="68"/>
    </location>
</feature>
<dbReference type="EMBL" id="RQZC01000009">
    <property type="protein sequence ID" value="RRD29278.1"/>
    <property type="molecule type" value="Genomic_DNA"/>
</dbReference>
<proteinExistence type="predicted"/>
<evidence type="ECO:0000256" key="2">
    <source>
        <dbReference type="SAM" id="Phobius"/>
    </source>
</evidence>
<sequence length="317" mass="33098">MTGGGAQGRVSRRPTARGSALRGPAVQRWSARGRAGRRRAGRSRRVILGGALVCGGVLGAGELAHWWASRSGLGPLDRPSAQGAPAAGTAAGGAPGGEAMADGPTAVVVLGRADAGLRAGRENRARVRAGLRSLRRAGHDGPAGVRGEPVLVLAGGAVAGPVPEAELMRRHARGLGYRGPVLMETASRSTWENIVGIIPLIEDAGRIIIVSDPVHALKARRFLASQRPDLAMRLVRGEDYRFGERLLLKPATAVNGLIDLELSRWVPGWSRWSAPGLAGLRRLAASRSWRRGRGRVVGRPRAASRAPRATIAGAGAL</sequence>